<evidence type="ECO:0000259" key="12">
    <source>
        <dbReference type="PROSITE" id="PS51828"/>
    </source>
</evidence>
<dbReference type="Gene3D" id="2.60.120.200">
    <property type="match status" value="1"/>
</dbReference>
<feature type="domain" description="Pentraxin (PTX)" evidence="12">
    <location>
        <begin position="220"/>
        <end position="422"/>
    </location>
</feature>
<dbReference type="Proteomes" id="UP001066276">
    <property type="component" value="Chromosome 11"/>
</dbReference>
<dbReference type="PANTHER" id="PTHR46943:SF1">
    <property type="entry name" value="PENTRAXIN-RELATED PROTEIN PTX3"/>
    <property type="match status" value="1"/>
</dbReference>
<dbReference type="PANTHER" id="PTHR46943">
    <property type="entry name" value="PENTRAXIN-RELATED PROTEIN PTX3"/>
    <property type="match status" value="1"/>
</dbReference>
<dbReference type="InterPro" id="IPR042837">
    <property type="entry name" value="PTX3"/>
</dbReference>
<reference evidence="13" key="1">
    <citation type="journal article" date="2022" name="bioRxiv">
        <title>Sequencing and chromosome-scale assembly of the giantPleurodeles waltlgenome.</title>
        <authorList>
            <person name="Brown T."/>
            <person name="Elewa A."/>
            <person name="Iarovenko S."/>
            <person name="Subramanian E."/>
            <person name="Araus A.J."/>
            <person name="Petzold A."/>
            <person name="Susuki M."/>
            <person name="Suzuki K.-i.T."/>
            <person name="Hayashi T."/>
            <person name="Toyoda A."/>
            <person name="Oliveira C."/>
            <person name="Osipova E."/>
            <person name="Leigh N.D."/>
            <person name="Simon A."/>
            <person name="Yun M.H."/>
        </authorList>
    </citation>
    <scope>NUCLEOTIDE SEQUENCE</scope>
    <source>
        <strain evidence="13">20211129_DDA</strain>
        <tissue evidence="13">Liver</tissue>
    </source>
</reference>
<proteinExistence type="predicted"/>
<keyword evidence="3 11" id="KW-0732">Signal</keyword>
<evidence type="ECO:0000256" key="3">
    <source>
        <dbReference type="ARBA" id="ARBA00022729"/>
    </source>
</evidence>
<dbReference type="PROSITE" id="PS00289">
    <property type="entry name" value="PTX_1"/>
    <property type="match status" value="1"/>
</dbReference>
<evidence type="ECO:0000256" key="2">
    <source>
        <dbReference type="ARBA" id="ARBA00022525"/>
    </source>
</evidence>
<keyword evidence="2" id="KW-0964">Secreted</keyword>
<keyword evidence="14" id="KW-1185">Reference proteome</keyword>
<dbReference type="PRINTS" id="PR00895">
    <property type="entry name" value="PENTAXIN"/>
</dbReference>
<dbReference type="InterPro" id="IPR013320">
    <property type="entry name" value="ConA-like_dom_sf"/>
</dbReference>
<feature type="chain" id="PRO_5043933467" description="Pentraxin-related protein PTX3" evidence="11">
    <location>
        <begin position="18"/>
        <end position="422"/>
    </location>
</feature>
<dbReference type="InterPro" id="IPR030476">
    <property type="entry name" value="Pentaxin_CS"/>
</dbReference>
<evidence type="ECO:0000256" key="11">
    <source>
        <dbReference type="SAM" id="SignalP"/>
    </source>
</evidence>
<feature type="signal peptide" evidence="11">
    <location>
        <begin position="1"/>
        <end position="17"/>
    </location>
</feature>
<dbReference type="GO" id="GO:0044793">
    <property type="term" value="P:host-mediated suppression of viral proces"/>
    <property type="evidence" value="ECO:0007669"/>
    <property type="project" value="TreeGrafter"/>
</dbReference>
<dbReference type="Pfam" id="PF26206">
    <property type="entry name" value="PTX3_N"/>
    <property type="match status" value="1"/>
</dbReference>
<evidence type="ECO:0000256" key="6">
    <source>
        <dbReference type="ARBA" id="ARBA00057134"/>
    </source>
</evidence>
<gene>
    <name evidence="13" type="ORF">NDU88_001233</name>
</gene>
<comment type="subcellular location">
    <subcellularLocation>
        <location evidence="1">Secreted</location>
    </subcellularLocation>
</comment>
<protein>
    <recommendedName>
        <fullName evidence="8">Pentraxin-related protein PTX3</fullName>
    </recommendedName>
    <alternativeName>
        <fullName evidence="9">Pentaxin-related protein PTX3</fullName>
    </alternativeName>
</protein>
<dbReference type="GO" id="GO:0001849">
    <property type="term" value="F:complement component C1q complex binding"/>
    <property type="evidence" value="ECO:0007669"/>
    <property type="project" value="TreeGrafter"/>
</dbReference>
<name>A0AAV7LAV1_PLEWA</name>
<evidence type="ECO:0000256" key="10">
    <source>
        <dbReference type="PROSITE-ProRule" id="PRU01172"/>
    </source>
</evidence>
<dbReference type="EMBL" id="JANPWB010000015">
    <property type="protein sequence ID" value="KAJ1088074.1"/>
    <property type="molecule type" value="Genomic_DNA"/>
</dbReference>
<evidence type="ECO:0000313" key="14">
    <source>
        <dbReference type="Proteomes" id="UP001066276"/>
    </source>
</evidence>
<accession>A0AAV7LAV1</accession>
<organism evidence="13 14">
    <name type="scientific">Pleurodeles waltl</name>
    <name type="common">Iberian ribbed newt</name>
    <dbReference type="NCBI Taxonomy" id="8319"/>
    <lineage>
        <taxon>Eukaryota</taxon>
        <taxon>Metazoa</taxon>
        <taxon>Chordata</taxon>
        <taxon>Craniata</taxon>
        <taxon>Vertebrata</taxon>
        <taxon>Euteleostomi</taxon>
        <taxon>Amphibia</taxon>
        <taxon>Batrachia</taxon>
        <taxon>Caudata</taxon>
        <taxon>Salamandroidea</taxon>
        <taxon>Salamandridae</taxon>
        <taxon>Pleurodelinae</taxon>
        <taxon>Pleurodeles</taxon>
    </lineage>
</organism>
<evidence type="ECO:0000256" key="4">
    <source>
        <dbReference type="ARBA" id="ARBA00023157"/>
    </source>
</evidence>
<dbReference type="InterPro" id="IPR001759">
    <property type="entry name" value="PTX_dom"/>
</dbReference>
<dbReference type="PROSITE" id="PS51828">
    <property type="entry name" value="PTX_2"/>
    <property type="match status" value="1"/>
</dbReference>
<dbReference type="Pfam" id="PF00354">
    <property type="entry name" value="Pentaxin"/>
    <property type="match status" value="1"/>
</dbReference>
<evidence type="ECO:0000256" key="5">
    <source>
        <dbReference type="ARBA" id="ARBA00023180"/>
    </source>
</evidence>
<dbReference type="AlphaFoldDB" id="A0AAV7LAV1"/>
<evidence type="ECO:0000256" key="1">
    <source>
        <dbReference type="ARBA" id="ARBA00004613"/>
    </source>
</evidence>
<keyword evidence="5" id="KW-0325">Glycoprotein</keyword>
<dbReference type="InterPro" id="IPR058832">
    <property type="entry name" value="PTX3_N"/>
</dbReference>
<comment type="function">
    <text evidence="6">Plays a role in the regulation of innate resistance to pathogens, inflammatory reactions, possibly clearance of self-components and female fertility.</text>
</comment>
<dbReference type="GO" id="GO:0005615">
    <property type="term" value="C:extracellular space"/>
    <property type="evidence" value="ECO:0007669"/>
    <property type="project" value="TreeGrafter"/>
</dbReference>
<sequence>MTFLALLLCALSCLCSAQGYDENGEIQVSYTNAIDNVLFDEEVPLIECQKERTRWDKVFTMLENSQMKENMLLQSIDEIIRVELQSVRAEMLQFVSTFANTCTNTIERSMSQITSHMDKTLSTHSEQSKWSDLAHRSKLGKMLEEILLANANMSSRLDDLASECKCNSAGDQQTDLLRDIKSQMITDHTVKSLLLELQHTRTKMLIAYAQMARRILPAGCEMALLFPSRSPRIYASVHPATQTTLHEFTTCIWVKATDTLDKTIVFSYGTKRNPYEIQFYFSHQSAVFIVGTDENKVVAENVSSTQWGHFCNTWSSQDGAASIWVNGTLKVQSLEVAPGHVIPDKGIMQLGQEKNGCCVGGGFDETLSFSGKMTGFNIWDRVLSEKEILALNGGEDSCSIRGNVVGWGVTQVQPHGGAQYIF</sequence>
<comment type="subunit">
    <text evidence="7">Homooctamer; disulfide-linked. Binds to C1q.</text>
</comment>
<evidence type="ECO:0000256" key="8">
    <source>
        <dbReference type="ARBA" id="ARBA00073233"/>
    </source>
</evidence>
<keyword evidence="4" id="KW-1015">Disulfide bond</keyword>
<comment type="caution">
    <text evidence="13">The sequence shown here is derived from an EMBL/GenBank/DDBJ whole genome shotgun (WGS) entry which is preliminary data.</text>
</comment>
<comment type="caution">
    <text evidence="10">Lacks conserved residue(s) required for the propagation of feature annotation.</text>
</comment>
<dbReference type="FunFam" id="2.60.120.200:FF:000110">
    <property type="entry name" value="pentraxin-related protein PTX3"/>
    <property type="match status" value="1"/>
</dbReference>
<evidence type="ECO:0000313" key="13">
    <source>
        <dbReference type="EMBL" id="KAJ1088074.1"/>
    </source>
</evidence>
<evidence type="ECO:0000256" key="9">
    <source>
        <dbReference type="ARBA" id="ARBA00083262"/>
    </source>
</evidence>
<evidence type="ECO:0000256" key="7">
    <source>
        <dbReference type="ARBA" id="ARBA00064758"/>
    </source>
</evidence>
<dbReference type="SUPFAM" id="SSF49899">
    <property type="entry name" value="Concanavalin A-like lectins/glucanases"/>
    <property type="match status" value="1"/>
</dbReference>
<dbReference type="GO" id="GO:0045087">
    <property type="term" value="P:innate immune response"/>
    <property type="evidence" value="ECO:0007669"/>
    <property type="project" value="TreeGrafter"/>
</dbReference>
<dbReference type="SMART" id="SM00159">
    <property type="entry name" value="PTX"/>
    <property type="match status" value="1"/>
</dbReference>